<dbReference type="InterPro" id="IPR036457">
    <property type="entry name" value="PPM-type-like_dom_sf"/>
</dbReference>
<accession>T2GB74</accession>
<dbReference type="InterPro" id="IPR001932">
    <property type="entry name" value="PPM-type_phosphatase-like_dom"/>
</dbReference>
<dbReference type="Gene3D" id="3.60.40.10">
    <property type="entry name" value="PPM-type phosphatase domain"/>
    <property type="match status" value="1"/>
</dbReference>
<proteinExistence type="predicted"/>
<evidence type="ECO:0000313" key="2">
    <source>
        <dbReference type="EMBL" id="AGW13381.1"/>
    </source>
</evidence>
<sequence length="263" mass="28082">MVESHGITDVGLHRSRNEDCLLMDDGLGLYVVADGMGGHQAGEVAAQLAVRTIHQHMLHMQAAESAASGPDSQRDPSLSVAANEVRTAILAANRAVLARAQDSPELQGMGTTVAVVYLRGNVLVAANVGDSPIYLLRGGVLRELSVAHTVATEQAALGRRLPESLREKLGHMLTRAVGTREVVTPDFFETFPRHNDVLLLCSDGLAGTVRREELQNVLLRHTPRRACEALLALALARGGEDNITCLAVRLQVQERGGIRSGAA</sequence>
<dbReference type="HOGENOM" id="CLU_034545_3_2_7"/>
<reference evidence="2 3" key="1">
    <citation type="journal article" date="2013" name="J. Bacteriol.">
        <title>Roles of HynAB and Ech, the only two hydrogenases found in the model sulfate reducer Desulfovibrio gigas.</title>
        <authorList>
            <person name="Morais-Silva F.O."/>
            <person name="Santos C.I."/>
            <person name="Rodrigues R."/>
            <person name="Pereira I.A."/>
            <person name="Rodrigues-Pousada C."/>
        </authorList>
    </citation>
    <scope>NUCLEOTIDE SEQUENCE [LARGE SCALE GENOMIC DNA]</scope>
    <source>
        <strain evidence="3">ATCC 19364 / DSM 1382 / NCIMB 9332 / VKM B-1759</strain>
    </source>
</reference>
<dbReference type="EMBL" id="CP006585">
    <property type="protein sequence ID" value="AGW13381.1"/>
    <property type="molecule type" value="Genomic_DNA"/>
</dbReference>
<keyword evidence="3" id="KW-1185">Reference proteome</keyword>
<gene>
    <name evidence="2" type="ORF">DGI_1541</name>
</gene>
<dbReference type="Pfam" id="PF13672">
    <property type="entry name" value="PP2C_2"/>
    <property type="match status" value="1"/>
</dbReference>
<dbReference type="SMART" id="SM00331">
    <property type="entry name" value="PP2C_SIG"/>
    <property type="match status" value="1"/>
</dbReference>
<dbReference type="KEGG" id="dgg:DGI_1541"/>
<dbReference type="PROSITE" id="PS51746">
    <property type="entry name" value="PPM_2"/>
    <property type="match status" value="1"/>
</dbReference>
<evidence type="ECO:0000259" key="1">
    <source>
        <dbReference type="PROSITE" id="PS51746"/>
    </source>
</evidence>
<dbReference type="PATRIC" id="fig|1121448.10.peg.1537"/>
<dbReference type="Proteomes" id="UP000016587">
    <property type="component" value="Chromosome"/>
</dbReference>
<dbReference type="STRING" id="1121448.DGI_1541"/>
<feature type="domain" description="PPM-type phosphatase" evidence="1">
    <location>
        <begin position="4"/>
        <end position="250"/>
    </location>
</feature>
<protein>
    <recommendedName>
        <fullName evidence="1">PPM-type phosphatase domain-containing protein</fullName>
    </recommendedName>
</protein>
<dbReference type="AlphaFoldDB" id="T2GB74"/>
<dbReference type="eggNOG" id="COG0631">
    <property type="taxonomic scope" value="Bacteria"/>
</dbReference>
<organism evidence="2 3">
    <name type="scientific">Megalodesulfovibrio gigas (strain ATCC 19364 / DSM 1382 / NCIMB 9332 / VKM B-1759)</name>
    <name type="common">Desulfovibrio gigas</name>
    <dbReference type="NCBI Taxonomy" id="1121448"/>
    <lineage>
        <taxon>Bacteria</taxon>
        <taxon>Pseudomonadati</taxon>
        <taxon>Thermodesulfobacteriota</taxon>
        <taxon>Desulfovibrionia</taxon>
        <taxon>Desulfovibrionales</taxon>
        <taxon>Desulfovibrionaceae</taxon>
        <taxon>Megalodesulfovibrio</taxon>
    </lineage>
</organism>
<dbReference type="SMART" id="SM00332">
    <property type="entry name" value="PP2Cc"/>
    <property type="match status" value="1"/>
</dbReference>
<evidence type="ECO:0000313" key="3">
    <source>
        <dbReference type="Proteomes" id="UP000016587"/>
    </source>
</evidence>
<name>T2GB74_MEGG1</name>
<dbReference type="PANTHER" id="PTHR47992">
    <property type="entry name" value="PROTEIN PHOSPHATASE"/>
    <property type="match status" value="1"/>
</dbReference>
<dbReference type="SUPFAM" id="SSF81606">
    <property type="entry name" value="PP2C-like"/>
    <property type="match status" value="1"/>
</dbReference>
<dbReference type="InterPro" id="IPR015655">
    <property type="entry name" value="PP2C"/>
</dbReference>
<dbReference type="GO" id="GO:0004722">
    <property type="term" value="F:protein serine/threonine phosphatase activity"/>
    <property type="evidence" value="ECO:0007669"/>
    <property type="project" value="InterPro"/>
</dbReference>
<dbReference type="CDD" id="cd00143">
    <property type="entry name" value="PP2Cc"/>
    <property type="match status" value="1"/>
</dbReference>
<reference evidence="3" key="2">
    <citation type="submission" date="2013-07" db="EMBL/GenBank/DDBJ databases">
        <authorList>
            <person name="Morais-Silva F.O."/>
            <person name="Rezende A.M."/>
            <person name="Pimentel C."/>
            <person name="Resende D.M."/>
            <person name="Santos C.I."/>
            <person name="Clemente C."/>
            <person name="de Oliveira L.M."/>
            <person name="da Silva S.M."/>
            <person name="Costa D.A."/>
            <person name="Varela-Raposo A."/>
            <person name="Horacio E.C.A."/>
            <person name="Matos M."/>
            <person name="Flores O."/>
            <person name="Ruiz J.C."/>
            <person name="Rodrigues-Pousada C."/>
        </authorList>
    </citation>
    <scope>NUCLEOTIDE SEQUENCE [LARGE SCALE GENOMIC DNA]</scope>
    <source>
        <strain evidence="3">ATCC 19364 / DSM 1382 / NCIMB 9332 / VKM B-1759</strain>
    </source>
</reference>